<feature type="domain" description="DUF4240" evidence="2">
    <location>
        <begin position="2"/>
        <end position="48"/>
    </location>
</feature>
<keyword evidence="4" id="KW-1185">Reference proteome</keyword>
<dbReference type="Proteomes" id="UP001612415">
    <property type="component" value="Unassembled WGS sequence"/>
</dbReference>
<comment type="caution">
    <text evidence="3">The sequence shown here is derived from an EMBL/GenBank/DDBJ whole genome shotgun (WGS) entry which is preliminary data.</text>
</comment>
<reference evidence="3 4" key="1">
    <citation type="submission" date="2024-10" db="EMBL/GenBank/DDBJ databases">
        <title>The Natural Products Discovery Center: Release of the First 8490 Sequenced Strains for Exploring Actinobacteria Biosynthetic Diversity.</title>
        <authorList>
            <person name="Kalkreuter E."/>
            <person name="Kautsar S.A."/>
            <person name="Yang D."/>
            <person name="Bader C.D."/>
            <person name="Teijaro C.N."/>
            <person name="Fluegel L."/>
            <person name="Davis C.M."/>
            <person name="Simpson J.R."/>
            <person name="Lauterbach L."/>
            <person name="Steele A.D."/>
            <person name="Gui C."/>
            <person name="Meng S."/>
            <person name="Li G."/>
            <person name="Viehrig K."/>
            <person name="Ye F."/>
            <person name="Su P."/>
            <person name="Kiefer A.F."/>
            <person name="Nichols A."/>
            <person name="Cepeda A.J."/>
            <person name="Yan W."/>
            <person name="Fan B."/>
            <person name="Jiang Y."/>
            <person name="Adhikari A."/>
            <person name="Zheng C.-J."/>
            <person name="Schuster L."/>
            <person name="Cowan T.M."/>
            <person name="Smanski M.J."/>
            <person name="Chevrette M.G."/>
            <person name="De Carvalho L.P.S."/>
            <person name="Shen B."/>
        </authorList>
    </citation>
    <scope>NUCLEOTIDE SEQUENCE [LARGE SCALE GENOMIC DNA]</scope>
    <source>
        <strain evidence="3 4">NPDC051599</strain>
    </source>
</reference>
<protein>
    <submittedName>
        <fullName evidence="3">DUF4240 domain-containing protein</fullName>
    </submittedName>
</protein>
<dbReference type="RefSeq" id="WP_398662411.1">
    <property type="nucleotide sequence ID" value="NZ_JBITDC010000030.1"/>
</dbReference>
<evidence type="ECO:0000259" key="2">
    <source>
        <dbReference type="Pfam" id="PF14024"/>
    </source>
</evidence>
<organism evidence="3 4">
    <name type="scientific">Streptomyces cellulosae</name>
    <dbReference type="NCBI Taxonomy" id="1968"/>
    <lineage>
        <taxon>Bacteria</taxon>
        <taxon>Bacillati</taxon>
        <taxon>Actinomycetota</taxon>
        <taxon>Actinomycetes</taxon>
        <taxon>Kitasatosporales</taxon>
        <taxon>Streptomycetaceae</taxon>
        <taxon>Streptomyces</taxon>
    </lineage>
</organism>
<dbReference type="EMBL" id="JBITDC010000030">
    <property type="protein sequence ID" value="MFI5681557.1"/>
    <property type="molecule type" value="Genomic_DNA"/>
</dbReference>
<evidence type="ECO:0000256" key="1">
    <source>
        <dbReference type="SAM" id="MobiDB-lite"/>
    </source>
</evidence>
<dbReference type="InterPro" id="IPR025334">
    <property type="entry name" value="DUF4240"/>
</dbReference>
<name>A0ABW7YIA4_STRCE</name>
<sequence length="172" mass="19076">MTQGRTTFEQVINDPDSLADLPAIQLAAAEGRDLDGEAILTIVWNAYQSATGNEPPRDTFTIRYPDLDPEWNFDFDDHERIAAVYPAWPIGQRSPPYRATITIYREAGQVRTSRKHLYVSLVGDACDVHDECCCTEGRRSGTRAPRPTHGRSWEPRDGIGPATATTYAPLAG</sequence>
<dbReference type="Pfam" id="PF14024">
    <property type="entry name" value="DUF4240"/>
    <property type="match status" value="1"/>
</dbReference>
<accession>A0ABW7YIA4</accession>
<feature type="region of interest" description="Disordered" evidence="1">
    <location>
        <begin position="138"/>
        <end position="172"/>
    </location>
</feature>
<gene>
    <name evidence="3" type="ORF">ACIA8P_44385</name>
</gene>
<evidence type="ECO:0000313" key="4">
    <source>
        <dbReference type="Proteomes" id="UP001612415"/>
    </source>
</evidence>
<proteinExistence type="predicted"/>
<evidence type="ECO:0000313" key="3">
    <source>
        <dbReference type="EMBL" id="MFI5681557.1"/>
    </source>
</evidence>